<proteinExistence type="predicted"/>
<sequence length="247" mass="28177">MKYWPRMMHLADKYAAIPAVAQMQAALVDARSAIAAKQLPKEQLPKLTLPLATYAEAAGIPGGRLDELMALNHMFGNFRWYIAYHYGIWAYITQELISTWVQLYPNLRYLELAAGNGLLSYGLRHAGQQVISTDSLTWIDENGTGETPWTPVERASASAALWEYGDQVDAVILSWSPDKDPNDAHLLETMRQRFPKLLFFCIGDRYGITDSQTFWRKARIVPDRRLLKLNQAFRQFDAVGDRIYLLH</sequence>
<dbReference type="EMBL" id="CP117884">
    <property type="protein sequence ID" value="WDF81502.1"/>
    <property type="molecule type" value="Genomic_DNA"/>
</dbReference>
<dbReference type="GO" id="GO:0032259">
    <property type="term" value="P:methylation"/>
    <property type="evidence" value="ECO:0007669"/>
    <property type="project" value="UniProtKB-KW"/>
</dbReference>
<dbReference type="RefSeq" id="WP_274258324.1">
    <property type="nucleotide sequence ID" value="NZ_CP117884.1"/>
</dbReference>
<dbReference type="InterPro" id="IPR029063">
    <property type="entry name" value="SAM-dependent_MTases_sf"/>
</dbReference>
<evidence type="ECO:0000313" key="2">
    <source>
        <dbReference type="Proteomes" id="UP001220377"/>
    </source>
</evidence>
<reference evidence="1 2" key="1">
    <citation type="submission" date="2023-02" db="EMBL/GenBank/DDBJ databases">
        <title>Genome sequence of Lacticaseibacillus sp. KACC 23028.</title>
        <authorList>
            <person name="Kim S."/>
            <person name="Heo J."/>
            <person name="Kwon S.-W."/>
        </authorList>
    </citation>
    <scope>NUCLEOTIDE SEQUENCE [LARGE SCALE GENOMIC DNA]</scope>
    <source>
        <strain evidence="1 2">KACC 23028</strain>
    </source>
</reference>
<keyword evidence="2" id="KW-1185">Reference proteome</keyword>
<dbReference type="Proteomes" id="UP001220377">
    <property type="component" value="Chromosome"/>
</dbReference>
<keyword evidence="1" id="KW-0808">Transferase</keyword>
<dbReference type="SUPFAM" id="SSF53335">
    <property type="entry name" value="S-adenosyl-L-methionine-dependent methyltransferases"/>
    <property type="match status" value="1"/>
</dbReference>
<evidence type="ECO:0000313" key="1">
    <source>
        <dbReference type="EMBL" id="WDF81502.1"/>
    </source>
</evidence>
<gene>
    <name evidence="1" type="ORF">PQ472_06060</name>
</gene>
<dbReference type="GO" id="GO:0008168">
    <property type="term" value="F:methyltransferase activity"/>
    <property type="evidence" value="ECO:0007669"/>
    <property type="project" value="UniProtKB-KW"/>
</dbReference>
<keyword evidence="1" id="KW-0489">Methyltransferase</keyword>
<accession>A0ABY7WR48</accession>
<protein>
    <submittedName>
        <fullName evidence="1">SAM-dependent methyltransferase</fullName>
    </submittedName>
</protein>
<name>A0ABY7WR48_9LACO</name>
<organism evidence="1 2">
    <name type="scientific">Lacticaseibacillus pabuli</name>
    <dbReference type="NCBI Taxonomy" id="3025672"/>
    <lineage>
        <taxon>Bacteria</taxon>
        <taxon>Bacillati</taxon>
        <taxon>Bacillota</taxon>
        <taxon>Bacilli</taxon>
        <taxon>Lactobacillales</taxon>
        <taxon>Lactobacillaceae</taxon>
        <taxon>Lacticaseibacillus</taxon>
    </lineage>
</organism>